<protein>
    <submittedName>
        <fullName evidence="1">Uncharacterized protein</fullName>
    </submittedName>
</protein>
<organism evidence="1">
    <name type="scientific">marine sediment metagenome</name>
    <dbReference type="NCBI Taxonomy" id="412755"/>
    <lineage>
        <taxon>unclassified sequences</taxon>
        <taxon>metagenomes</taxon>
        <taxon>ecological metagenomes</taxon>
    </lineage>
</organism>
<accession>X1A0L6</accession>
<name>X1A0L6_9ZZZZ</name>
<proteinExistence type="predicted"/>
<gene>
    <name evidence="1" type="ORF">S01H4_10327</name>
</gene>
<sequence length="194" mass="21611">DDERILTVNVAGVTPPPWPHTEPIHVFSDFKLKAEWHEIWKRESRSFVNIDTDLLVGGRLDYTVKYTQGSPFRETAYIAVDDVVMITESLAKGETKSGTIDLTGLIGKEIKITISLESQITFWSEVSFDIWLMLGFSEDPPTPPGPAPFDWMEWLRNNAGWIALGVLGAGLIIMYRPSPGPPVIIYQPPGQKGG</sequence>
<dbReference type="AlphaFoldDB" id="X1A0L6"/>
<reference evidence="1" key="1">
    <citation type="journal article" date="2014" name="Front. Microbiol.">
        <title>High frequency of phylogenetically diverse reductive dehalogenase-homologous genes in deep subseafloor sedimentary metagenomes.</title>
        <authorList>
            <person name="Kawai M."/>
            <person name="Futagami T."/>
            <person name="Toyoda A."/>
            <person name="Takaki Y."/>
            <person name="Nishi S."/>
            <person name="Hori S."/>
            <person name="Arai W."/>
            <person name="Tsubouchi T."/>
            <person name="Morono Y."/>
            <person name="Uchiyama I."/>
            <person name="Ito T."/>
            <person name="Fujiyama A."/>
            <person name="Inagaki F."/>
            <person name="Takami H."/>
        </authorList>
    </citation>
    <scope>NUCLEOTIDE SEQUENCE</scope>
    <source>
        <strain evidence="1">Expedition CK06-06</strain>
    </source>
</reference>
<evidence type="ECO:0000313" key="1">
    <source>
        <dbReference type="EMBL" id="GAG63682.1"/>
    </source>
</evidence>
<feature type="non-terminal residue" evidence="1">
    <location>
        <position position="1"/>
    </location>
</feature>
<comment type="caution">
    <text evidence="1">The sequence shown here is derived from an EMBL/GenBank/DDBJ whole genome shotgun (WGS) entry which is preliminary data.</text>
</comment>
<dbReference type="EMBL" id="BART01003924">
    <property type="protein sequence ID" value="GAG63682.1"/>
    <property type="molecule type" value="Genomic_DNA"/>
</dbReference>